<feature type="transmembrane region" description="Helical" evidence="1">
    <location>
        <begin position="42"/>
        <end position="63"/>
    </location>
</feature>
<protein>
    <submittedName>
        <fullName evidence="2">Pentapeptide repeat-containing protein</fullName>
    </submittedName>
</protein>
<dbReference type="Proteomes" id="UP001596241">
    <property type="component" value="Unassembled WGS sequence"/>
</dbReference>
<keyword evidence="1" id="KW-1133">Transmembrane helix</keyword>
<gene>
    <name evidence="2" type="ORF">ACFP3M_15220</name>
</gene>
<dbReference type="Gene3D" id="2.160.20.80">
    <property type="entry name" value="E3 ubiquitin-protein ligase SopA"/>
    <property type="match status" value="1"/>
</dbReference>
<keyword evidence="1" id="KW-0812">Transmembrane</keyword>
<evidence type="ECO:0000256" key="1">
    <source>
        <dbReference type="SAM" id="Phobius"/>
    </source>
</evidence>
<reference evidence="3" key="1">
    <citation type="journal article" date="2019" name="Int. J. Syst. Evol. Microbiol.">
        <title>The Global Catalogue of Microorganisms (GCM) 10K type strain sequencing project: providing services to taxonomists for standard genome sequencing and annotation.</title>
        <authorList>
            <consortium name="The Broad Institute Genomics Platform"/>
            <consortium name="The Broad Institute Genome Sequencing Center for Infectious Disease"/>
            <person name="Wu L."/>
            <person name="Ma J."/>
        </authorList>
    </citation>
    <scope>NUCLEOTIDE SEQUENCE [LARGE SCALE GENOMIC DNA]</scope>
    <source>
        <strain evidence="3">CGMCC 1.15809</strain>
    </source>
</reference>
<dbReference type="InterPro" id="IPR001646">
    <property type="entry name" value="5peptide_repeat"/>
</dbReference>
<sequence>MWIVAPLALAVVGVLAYGLFQGADALLIAKNKTGKPVDVNDVIKTAVTVITLIGAVLAGVYAYRKQRLTEGDSRRADASQLADRYSTAAEQLGHEQAAVRLAGVYAMARLADDWPEQRQVCIDVLCAYLRMPYETNRDANGFKTGEREVRHTIIRVIRDHLRDPEAPTTWCGLNLDFTGATFDGGDFSGAKFRGSEVTFFGAKFTSGRVAFFGAQFAGGEVDFGYAQFRGGGIDFRAAQFTGCRVSFFGAKFRGSEVTFNTAQFTGGEVDFRAAEFRGGEVHFGYAGFTGGEVTFNAARFTGGTVSFSGAVGFGGAEFTGGEVTFNTAQFTGGTVTFNGAEFTGGTVTFNGVRVASASSIDWGPFPVIPPNVP</sequence>
<dbReference type="EMBL" id="JBHSPW010000006">
    <property type="protein sequence ID" value="MFC5894170.1"/>
    <property type="molecule type" value="Genomic_DNA"/>
</dbReference>
<evidence type="ECO:0000313" key="3">
    <source>
        <dbReference type="Proteomes" id="UP001596241"/>
    </source>
</evidence>
<name>A0ABW1FJQ6_9ACTN</name>
<dbReference type="Pfam" id="PF00805">
    <property type="entry name" value="Pentapeptide"/>
    <property type="match status" value="1"/>
</dbReference>
<comment type="caution">
    <text evidence="2">The sequence shown here is derived from an EMBL/GenBank/DDBJ whole genome shotgun (WGS) entry which is preliminary data.</text>
</comment>
<accession>A0ABW1FJQ6</accession>
<keyword evidence="1" id="KW-0472">Membrane</keyword>
<proteinExistence type="predicted"/>
<evidence type="ECO:0000313" key="2">
    <source>
        <dbReference type="EMBL" id="MFC5894170.1"/>
    </source>
</evidence>
<dbReference type="RefSeq" id="WP_345083638.1">
    <property type="nucleotide sequence ID" value="NZ_BAAAWG010000007.1"/>
</dbReference>
<keyword evidence="3" id="KW-1185">Reference proteome</keyword>
<organism evidence="2 3">
    <name type="scientific">Streptomyces ramulosus</name>
    <dbReference type="NCBI Taxonomy" id="47762"/>
    <lineage>
        <taxon>Bacteria</taxon>
        <taxon>Bacillati</taxon>
        <taxon>Actinomycetota</taxon>
        <taxon>Actinomycetes</taxon>
        <taxon>Kitasatosporales</taxon>
        <taxon>Streptomycetaceae</taxon>
        <taxon>Streptomyces</taxon>
    </lineage>
</organism>